<feature type="repeat" description="PPR" evidence="2">
    <location>
        <begin position="206"/>
        <end position="240"/>
    </location>
</feature>
<feature type="repeat" description="PPR" evidence="2">
    <location>
        <begin position="307"/>
        <end position="341"/>
    </location>
</feature>
<feature type="repeat" description="PPR" evidence="2">
    <location>
        <begin position="541"/>
        <end position="575"/>
    </location>
</feature>
<dbReference type="AlphaFoldDB" id="A0A438FLI5"/>
<evidence type="ECO:0000313" key="4">
    <source>
        <dbReference type="Proteomes" id="UP000288805"/>
    </source>
</evidence>
<dbReference type="EMBL" id="QGNW01000846">
    <property type="protein sequence ID" value="RVW60847.1"/>
    <property type="molecule type" value="Genomic_DNA"/>
</dbReference>
<dbReference type="Pfam" id="PF20431">
    <property type="entry name" value="E_motif"/>
    <property type="match status" value="1"/>
</dbReference>
<dbReference type="Pfam" id="PF01535">
    <property type="entry name" value="PPR"/>
    <property type="match status" value="6"/>
</dbReference>
<dbReference type="Pfam" id="PF13041">
    <property type="entry name" value="PPR_2"/>
    <property type="match status" value="1"/>
</dbReference>
<dbReference type="PROSITE" id="PS51375">
    <property type="entry name" value="PPR"/>
    <property type="match status" value="5"/>
</dbReference>
<protein>
    <submittedName>
        <fullName evidence="3">Pentatricopeptide repeat-containing protein</fullName>
    </submittedName>
</protein>
<comment type="caution">
    <text evidence="3">The sequence shown here is derived from an EMBL/GenBank/DDBJ whole genome shotgun (WGS) entry which is preliminary data.</text>
</comment>
<dbReference type="Proteomes" id="UP000288805">
    <property type="component" value="Unassembled WGS sequence"/>
</dbReference>
<feature type="repeat" description="PPR" evidence="2">
    <location>
        <begin position="576"/>
        <end position="610"/>
    </location>
</feature>
<dbReference type="InterPro" id="IPR046960">
    <property type="entry name" value="PPR_At4g14850-like_plant"/>
</dbReference>
<evidence type="ECO:0000256" key="2">
    <source>
        <dbReference type="PROSITE-ProRule" id="PRU00708"/>
    </source>
</evidence>
<dbReference type="GO" id="GO:0003723">
    <property type="term" value="F:RNA binding"/>
    <property type="evidence" value="ECO:0007669"/>
    <property type="project" value="InterPro"/>
</dbReference>
<dbReference type="NCBIfam" id="TIGR00756">
    <property type="entry name" value="PPR"/>
    <property type="match status" value="5"/>
</dbReference>
<dbReference type="FunFam" id="1.25.40.10:FF:000090">
    <property type="entry name" value="Pentatricopeptide repeat-containing protein, chloroplastic"/>
    <property type="match status" value="1"/>
</dbReference>
<dbReference type="InterPro" id="IPR046848">
    <property type="entry name" value="E_motif"/>
</dbReference>
<organism evidence="3 4">
    <name type="scientific">Vitis vinifera</name>
    <name type="common">Grape</name>
    <dbReference type="NCBI Taxonomy" id="29760"/>
    <lineage>
        <taxon>Eukaryota</taxon>
        <taxon>Viridiplantae</taxon>
        <taxon>Streptophyta</taxon>
        <taxon>Embryophyta</taxon>
        <taxon>Tracheophyta</taxon>
        <taxon>Spermatophyta</taxon>
        <taxon>Magnoliopsida</taxon>
        <taxon>eudicotyledons</taxon>
        <taxon>Gunneridae</taxon>
        <taxon>Pentapetalae</taxon>
        <taxon>rosids</taxon>
        <taxon>Vitales</taxon>
        <taxon>Vitaceae</taxon>
        <taxon>Viteae</taxon>
        <taxon>Vitis</taxon>
    </lineage>
</organism>
<dbReference type="FunFam" id="1.25.40.10:FF:000393">
    <property type="entry name" value="Pentatricopeptide repeat-containing protein At1g20230"/>
    <property type="match status" value="1"/>
</dbReference>
<feature type="repeat" description="PPR" evidence="2">
    <location>
        <begin position="105"/>
        <end position="139"/>
    </location>
</feature>
<dbReference type="GO" id="GO:0009451">
    <property type="term" value="P:RNA modification"/>
    <property type="evidence" value="ECO:0007669"/>
    <property type="project" value="InterPro"/>
</dbReference>
<name>A0A438FLI5_VITVI</name>
<evidence type="ECO:0000256" key="1">
    <source>
        <dbReference type="ARBA" id="ARBA00022737"/>
    </source>
</evidence>
<accession>A0A438FLI5</accession>
<dbReference type="PANTHER" id="PTHR47926:SF347">
    <property type="entry name" value="PENTATRICOPEPTIDE REPEAT-CONTAINING PROTEIN"/>
    <property type="match status" value="1"/>
</dbReference>
<dbReference type="InterPro" id="IPR011990">
    <property type="entry name" value="TPR-like_helical_dom_sf"/>
</dbReference>
<dbReference type="Gene3D" id="1.25.40.10">
    <property type="entry name" value="Tetratricopeptide repeat domain"/>
    <property type="match status" value="5"/>
</dbReference>
<keyword evidence="1" id="KW-0677">Repeat</keyword>
<dbReference type="PANTHER" id="PTHR47926">
    <property type="entry name" value="PENTATRICOPEPTIDE REPEAT-CONTAINING PROTEIN"/>
    <property type="match status" value="1"/>
</dbReference>
<proteinExistence type="predicted"/>
<dbReference type="FunFam" id="1.25.40.10:FF:000344">
    <property type="entry name" value="Pentatricopeptide repeat-containing protein"/>
    <property type="match status" value="1"/>
</dbReference>
<sequence length="870" mass="97459">MAPATIDSREALSALFSRSPRRSYPHPQFEPQPELPPTIFRNIPFPHTFLHQIQGLQSSREIHKHMVNAGFEPSLVLLNNIMIMYSKFEDFGETFKVFEGMGERNLFSWTVMIGACSKNGDAEKAIELYGKMISSGVKADCFLYPLVLKSCGAVKDLRRGQCVHGEVLITGLLGDVVVMNSLIDMYMKCEMVDDSERAFDEMDVRDVITWTTMIVGYMQMGRGLEGLELLKEMLNSQVRPSSATLAGVLPLFSDLGYLELAKQIHGLAAVTGFEYEKHVGTALVDVYANCGGLYFGRLVFDRVKEKDVSCWHTMIKSYVQANLSDEAISLLKFMHLDGIHPVKSTWYCFFPHYSKSKFSIHKFLKLIKCLEHAGVKPGVVPDTLLDQMCENVENVGQVKELHLFFKRSGGISNSSVGSSLIRMYSKFAVLEPAQEIFSCLGVKELDSWNSILACYAHNAALETFSEMKWTNQRPNLESYNLVLPIIESSASSMIGKQLHCMLLRSEGEINKFLCTAFINMYGSSGNASYAIKLFDSMDSKDLVSWNSIISCLMKGGFLSEASRIFHEMEVAGIEGNTITWTTLVAGYAQHGLVDESLKHFRELQLKGLKPNSITIASILPACAQSATLSHGKSIHGYIIRNEIISEDLFVSNALIDMYIKCGLLESSEQMLDEGFEPDGITFAGVLSACSQAGMVNEGWEHFNNMDPKYGLIPTGKHYTCIVDLLGRAGLFEDARNFIYQMSLQPTASLWGALLSACKMHRNVEIAELAASHLLELQPENSENYMILSDIYAKARRCDDFNRINKMMEDQEARKLHGCSWIEIGNSVYSFTPENLLNRDIKKEVITMLLLLKKSMIMVEEGYVSEVNIMN</sequence>
<gene>
    <name evidence="3" type="primary">PCMP-H42_2</name>
    <name evidence="3" type="ORF">CK203_033560</name>
</gene>
<dbReference type="InterPro" id="IPR002885">
    <property type="entry name" value="PPR_rpt"/>
</dbReference>
<reference evidence="3 4" key="1">
    <citation type="journal article" date="2018" name="PLoS Genet.">
        <title>Population sequencing reveals clonal diversity and ancestral inbreeding in the grapevine cultivar Chardonnay.</title>
        <authorList>
            <person name="Roach M.J."/>
            <person name="Johnson D.L."/>
            <person name="Bohlmann J."/>
            <person name="van Vuuren H.J."/>
            <person name="Jones S.J."/>
            <person name="Pretorius I.S."/>
            <person name="Schmidt S.A."/>
            <person name="Borneman A.R."/>
        </authorList>
    </citation>
    <scope>NUCLEOTIDE SEQUENCE [LARGE SCALE GENOMIC DNA]</scope>
    <source>
        <strain evidence="4">cv. Chardonnay</strain>
        <tissue evidence="3">Leaf</tissue>
    </source>
</reference>
<evidence type="ECO:0000313" key="3">
    <source>
        <dbReference type="EMBL" id="RVW60847.1"/>
    </source>
</evidence>